<dbReference type="EMBL" id="WWTB01000025">
    <property type="protein sequence ID" value="MZJ86623.1"/>
    <property type="molecule type" value="Genomic_DNA"/>
</dbReference>
<dbReference type="SUPFAM" id="SSF53448">
    <property type="entry name" value="Nucleotide-diphospho-sugar transferases"/>
    <property type="match status" value="1"/>
</dbReference>
<dbReference type="PANTHER" id="PTHR22916:SF3">
    <property type="entry name" value="UDP-GLCNAC:BETAGAL BETA-1,3-N-ACETYLGLUCOSAMINYLTRANSFERASE-LIKE PROTEIN 1"/>
    <property type="match status" value="1"/>
</dbReference>
<dbReference type="Pfam" id="PF00535">
    <property type="entry name" value="Glycos_transf_2"/>
    <property type="match status" value="1"/>
</dbReference>
<dbReference type="InterPro" id="IPR001173">
    <property type="entry name" value="Glyco_trans_2-like"/>
</dbReference>
<dbReference type="PANTHER" id="PTHR22916">
    <property type="entry name" value="GLYCOSYLTRANSFERASE"/>
    <property type="match status" value="1"/>
</dbReference>
<evidence type="ECO:0000259" key="1">
    <source>
        <dbReference type="Pfam" id="PF00535"/>
    </source>
</evidence>
<sequence>MFSKSPNQNVAIMMATYNGGRFLAEQIDSILSQTYRNWVLFIRDDGSTDSTLDVIANYVKRYPERVLAINDPSLKGGGSKENFAAILGWVKKNYDFEYFMFSDQDDVWLPDKIDIELTACKHADDHGSIPTLVHSDLMVVDKELNTLGDSFVKFRAIDPYKADLRHLLVQNNITGCTMLWNKSFCNLLDLNDSAIAMHDWWMGLTASCFGKIIFVNKTTIKYRQHEGNVVGATNVNSIGFVLRRLSGANHVRKTLEMAFKQADAFKKTYSEVLNSEQTGIISDFCEIPGHSKLTRARLVISGGFLKQGPVQIIGELMFV</sequence>
<gene>
    <name evidence="2" type="ORF">GT635_09225</name>
</gene>
<protein>
    <submittedName>
        <fullName evidence="2">Glycosyltransferase</fullName>
    </submittedName>
</protein>
<dbReference type="RefSeq" id="WP_161154786.1">
    <property type="nucleotide sequence ID" value="NZ_WWSY01000001.1"/>
</dbReference>
<evidence type="ECO:0000313" key="2">
    <source>
        <dbReference type="EMBL" id="MZJ86623.1"/>
    </source>
</evidence>
<proteinExistence type="predicted"/>
<comment type="caution">
    <text evidence="2">The sequence shown here is derived from an EMBL/GenBank/DDBJ whole genome shotgun (WGS) entry which is preliminary data.</text>
</comment>
<name>A0A6L8RLE5_9ACTN</name>
<dbReference type="InterPro" id="IPR029044">
    <property type="entry name" value="Nucleotide-diphossugar_trans"/>
</dbReference>
<dbReference type="AlphaFoldDB" id="A0A6L8RLE5"/>
<dbReference type="Proteomes" id="UP000481598">
    <property type="component" value="Unassembled WGS sequence"/>
</dbReference>
<feature type="domain" description="Glycosyltransferase 2-like" evidence="1">
    <location>
        <begin position="12"/>
        <end position="182"/>
    </location>
</feature>
<keyword evidence="2" id="KW-0808">Transferase</keyword>
<organism evidence="2 3">
    <name type="scientific">Collinsella aerofaciens</name>
    <dbReference type="NCBI Taxonomy" id="74426"/>
    <lineage>
        <taxon>Bacteria</taxon>
        <taxon>Bacillati</taxon>
        <taxon>Actinomycetota</taxon>
        <taxon>Coriobacteriia</taxon>
        <taxon>Coriobacteriales</taxon>
        <taxon>Coriobacteriaceae</taxon>
        <taxon>Collinsella</taxon>
    </lineage>
</organism>
<dbReference type="CDD" id="cd04196">
    <property type="entry name" value="GT_2_like_d"/>
    <property type="match status" value="1"/>
</dbReference>
<dbReference type="Gene3D" id="3.90.550.10">
    <property type="entry name" value="Spore Coat Polysaccharide Biosynthesis Protein SpsA, Chain A"/>
    <property type="match status" value="1"/>
</dbReference>
<reference evidence="2 3" key="1">
    <citation type="journal article" date="2019" name="Nat. Med.">
        <title>A library of human gut bacterial isolates paired with longitudinal multiomics data enables mechanistic microbiome research.</title>
        <authorList>
            <person name="Poyet M."/>
            <person name="Groussin M."/>
            <person name="Gibbons S.M."/>
            <person name="Avila-Pacheco J."/>
            <person name="Jiang X."/>
            <person name="Kearney S.M."/>
            <person name="Perrotta A.R."/>
            <person name="Berdy B."/>
            <person name="Zhao S."/>
            <person name="Lieberman T.D."/>
            <person name="Swanson P.K."/>
            <person name="Smith M."/>
            <person name="Roesemann S."/>
            <person name="Alexander J.E."/>
            <person name="Rich S.A."/>
            <person name="Livny J."/>
            <person name="Vlamakis H."/>
            <person name="Clish C."/>
            <person name="Bullock K."/>
            <person name="Deik A."/>
            <person name="Scott J."/>
            <person name="Pierce K.A."/>
            <person name="Xavier R.J."/>
            <person name="Alm E.J."/>
        </authorList>
    </citation>
    <scope>NUCLEOTIDE SEQUENCE [LARGE SCALE GENOMIC DNA]</scope>
    <source>
        <strain evidence="2 3">BIOML-A10</strain>
    </source>
</reference>
<accession>A0A6L8RLE5</accession>
<evidence type="ECO:0000313" key="3">
    <source>
        <dbReference type="Proteomes" id="UP000481598"/>
    </source>
</evidence>
<dbReference type="GO" id="GO:0016758">
    <property type="term" value="F:hexosyltransferase activity"/>
    <property type="evidence" value="ECO:0007669"/>
    <property type="project" value="UniProtKB-ARBA"/>
</dbReference>